<dbReference type="EMBL" id="CAJNOK010009294">
    <property type="protein sequence ID" value="CAF1085926.1"/>
    <property type="molecule type" value="Genomic_DNA"/>
</dbReference>
<organism evidence="4 5">
    <name type="scientific">Didymodactylos carnosus</name>
    <dbReference type="NCBI Taxonomy" id="1234261"/>
    <lineage>
        <taxon>Eukaryota</taxon>
        <taxon>Metazoa</taxon>
        <taxon>Spiralia</taxon>
        <taxon>Gnathifera</taxon>
        <taxon>Rotifera</taxon>
        <taxon>Eurotatoria</taxon>
        <taxon>Bdelloidea</taxon>
        <taxon>Philodinida</taxon>
        <taxon>Philodinidae</taxon>
        <taxon>Didymodactylos</taxon>
    </lineage>
</organism>
<sequence length="96" mass="11539">MSTVKDDRKRLQRLRRKHGSDDTTDEYDEAYNDLLNRRFENYDLMSETNQTILKVIMEKGEYKTDKNTTNSNKRKLDNDDEQSIEQSNKKRKTMTI</sequence>
<evidence type="ECO:0000313" key="3">
    <source>
        <dbReference type="EMBL" id="CAF3848383.1"/>
    </source>
</evidence>
<evidence type="ECO:0000313" key="5">
    <source>
        <dbReference type="Proteomes" id="UP000681722"/>
    </source>
</evidence>
<dbReference type="EMBL" id="CAJOBC010144666">
    <property type="protein sequence ID" value="CAF4656886.1"/>
    <property type="molecule type" value="Genomic_DNA"/>
</dbReference>
<gene>
    <name evidence="2" type="ORF">OVA965_LOCUS18597</name>
    <name evidence="4" type="ORF">SRO942_LOCUS50551</name>
    <name evidence="3" type="ORF">TMI583_LOCUS18609</name>
</gene>
<reference evidence="4" key="1">
    <citation type="submission" date="2021-02" db="EMBL/GenBank/DDBJ databases">
        <authorList>
            <person name="Nowell W R."/>
        </authorList>
    </citation>
    <scope>NUCLEOTIDE SEQUENCE</scope>
</reference>
<dbReference type="Proteomes" id="UP000682733">
    <property type="component" value="Unassembled WGS sequence"/>
</dbReference>
<evidence type="ECO:0000313" key="2">
    <source>
        <dbReference type="EMBL" id="CAF1085926.1"/>
    </source>
</evidence>
<dbReference type="Proteomes" id="UP000677228">
    <property type="component" value="Unassembled WGS sequence"/>
</dbReference>
<evidence type="ECO:0000313" key="4">
    <source>
        <dbReference type="EMBL" id="CAF4656886.1"/>
    </source>
</evidence>
<dbReference type="EMBL" id="CAJOBA010009311">
    <property type="protein sequence ID" value="CAF3848383.1"/>
    <property type="molecule type" value="Genomic_DNA"/>
</dbReference>
<dbReference type="Proteomes" id="UP000681722">
    <property type="component" value="Unassembled WGS sequence"/>
</dbReference>
<proteinExistence type="predicted"/>
<name>A0A8S2ZRU1_9BILA</name>
<dbReference type="AlphaFoldDB" id="A0A8S2ZRU1"/>
<feature type="region of interest" description="Disordered" evidence="1">
    <location>
        <begin position="1"/>
        <end position="26"/>
    </location>
</feature>
<accession>A0A8S2ZRU1</accession>
<evidence type="ECO:0000256" key="1">
    <source>
        <dbReference type="SAM" id="MobiDB-lite"/>
    </source>
</evidence>
<feature type="region of interest" description="Disordered" evidence="1">
    <location>
        <begin position="60"/>
        <end position="96"/>
    </location>
</feature>
<protein>
    <submittedName>
        <fullName evidence="4">Uncharacterized protein</fullName>
    </submittedName>
</protein>
<comment type="caution">
    <text evidence="4">The sequence shown here is derived from an EMBL/GenBank/DDBJ whole genome shotgun (WGS) entry which is preliminary data.</text>
</comment>